<feature type="domain" description="BESS" evidence="3">
    <location>
        <begin position="212"/>
        <end position="251"/>
    </location>
</feature>
<evidence type="ECO:0000259" key="3">
    <source>
        <dbReference type="PROSITE" id="PS51031"/>
    </source>
</evidence>
<evidence type="ECO:0000313" key="4">
    <source>
        <dbReference type="Proteomes" id="UP000694843"/>
    </source>
</evidence>
<feature type="region of interest" description="Disordered" evidence="2">
    <location>
        <begin position="95"/>
        <end position="124"/>
    </location>
</feature>
<evidence type="ECO:0000256" key="2">
    <source>
        <dbReference type="SAM" id="MobiDB-lite"/>
    </source>
</evidence>
<gene>
    <name evidence="5" type="primary">LOC108674214</name>
</gene>
<comment type="subcellular location">
    <subcellularLocation>
        <location evidence="1">Nucleus</location>
    </subcellularLocation>
</comment>
<name>A0A8B7NV39_HYAAZ</name>
<feature type="compositionally biased region" description="Basic and acidic residues" evidence="2">
    <location>
        <begin position="31"/>
        <end position="42"/>
    </location>
</feature>
<dbReference type="KEGG" id="hazt:108674214"/>
<dbReference type="GO" id="GO:0005634">
    <property type="term" value="C:nucleus"/>
    <property type="evidence" value="ECO:0007669"/>
    <property type="project" value="UniProtKB-SubCell"/>
</dbReference>
<organism evidence="4 5">
    <name type="scientific">Hyalella azteca</name>
    <name type="common">Amphipod</name>
    <dbReference type="NCBI Taxonomy" id="294128"/>
    <lineage>
        <taxon>Eukaryota</taxon>
        <taxon>Metazoa</taxon>
        <taxon>Ecdysozoa</taxon>
        <taxon>Arthropoda</taxon>
        <taxon>Crustacea</taxon>
        <taxon>Multicrustacea</taxon>
        <taxon>Malacostraca</taxon>
        <taxon>Eumalacostraca</taxon>
        <taxon>Peracarida</taxon>
        <taxon>Amphipoda</taxon>
        <taxon>Senticaudata</taxon>
        <taxon>Talitrida</taxon>
        <taxon>Talitroidea</taxon>
        <taxon>Hyalellidae</taxon>
        <taxon>Hyalella</taxon>
    </lineage>
</organism>
<dbReference type="Proteomes" id="UP000694843">
    <property type="component" value="Unplaced"/>
</dbReference>
<protein>
    <submittedName>
        <fullName evidence="5">Uncharacterized protein LOC108674214</fullName>
    </submittedName>
</protein>
<keyword evidence="4" id="KW-1185">Reference proteome</keyword>
<dbReference type="GO" id="GO:0003677">
    <property type="term" value="F:DNA binding"/>
    <property type="evidence" value="ECO:0007669"/>
    <property type="project" value="InterPro"/>
</dbReference>
<evidence type="ECO:0000313" key="5">
    <source>
        <dbReference type="RefSeq" id="XP_018017634.1"/>
    </source>
</evidence>
<sequence>MMSLDSSALQEGNIIYIKEEPADEGDNNITVKEEPISADKNEPTPSPLLCVPCKKEAPLDEAHQGGSQDMVAQPDQQIGVQCKLQANAGQKKHMLFPRVNKDQGKADNDGNIPTNSRKHSKTHRIPKCGSRIRLQCELCDYSTESVARKTSKSIRDHPGSEETSVDAEQLPVTKSLKPIRNKMKVESDFHQNFLDLEKEKLELLRKDQSNETDDCRQFLLSLVPSMKNMTLRNQCMFRMKVLKLVFQFLHGEDQHL</sequence>
<evidence type="ECO:0000256" key="1">
    <source>
        <dbReference type="PROSITE-ProRule" id="PRU00371"/>
    </source>
</evidence>
<dbReference type="InterPro" id="IPR004210">
    <property type="entry name" value="BESS_motif"/>
</dbReference>
<feature type="compositionally biased region" description="Basic and acidic residues" evidence="2">
    <location>
        <begin position="99"/>
        <end position="108"/>
    </location>
</feature>
<dbReference type="Pfam" id="PF02944">
    <property type="entry name" value="BESS"/>
    <property type="match status" value="1"/>
</dbReference>
<feature type="region of interest" description="Disordered" evidence="2">
    <location>
        <begin position="19"/>
        <end position="48"/>
    </location>
</feature>
<dbReference type="GeneID" id="108674214"/>
<dbReference type="PROSITE" id="PS51031">
    <property type="entry name" value="BESS"/>
    <property type="match status" value="1"/>
</dbReference>
<dbReference type="AlphaFoldDB" id="A0A8B7NV39"/>
<proteinExistence type="predicted"/>
<accession>A0A8B7NV39</accession>
<reference evidence="5" key="1">
    <citation type="submission" date="2025-08" db="UniProtKB">
        <authorList>
            <consortium name="RefSeq"/>
        </authorList>
    </citation>
    <scope>IDENTIFICATION</scope>
    <source>
        <tissue evidence="5">Whole organism</tissue>
    </source>
</reference>
<keyword evidence="1" id="KW-0539">Nucleus</keyword>
<dbReference type="RefSeq" id="XP_018017634.1">
    <property type="nucleotide sequence ID" value="XM_018162145.2"/>
</dbReference>